<organism evidence="1 2">
    <name type="scientific">Allopusillimonas soli</name>
    <dbReference type="NCBI Taxonomy" id="659016"/>
    <lineage>
        <taxon>Bacteria</taxon>
        <taxon>Pseudomonadati</taxon>
        <taxon>Pseudomonadota</taxon>
        <taxon>Betaproteobacteria</taxon>
        <taxon>Burkholderiales</taxon>
        <taxon>Alcaligenaceae</taxon>
        <taxon>Allopusillimonas</taxon>
    </lineage>
</organism>
<evidence type="ECO:0000313" key="2">
    <source>
        <dbReference type="Proteomes" id="UP000580517"/>
    </source>
</evidence>
<comment type="caution">
    <text evidence="1">The sequence shown here is derived from an EMBL/GenBank/DDBJ whole genome shotgun (WGS) entry which is preliminary data.</text>
</comment>
<sequence length="102" mass="11943">MIWDNSRFDRAFERIGVRERVYLVREGEPDQPFMARFDRPQEYVLDGQAHTTDYSIEFTTSEMPNLTLDSQVRIHGQLYRVNNEPLAQGDGYWTIATLEALS</sequence>
<protein>
    <submittedName>
        <fullName evidence="1">Uncharacterized protein</fullName>
    </submittedName>
</protein>
<keyword evidence="2" id="KW-1185">Reference proteome</keyword>
<dbReference type="InterPro" id="IPR008018">
    <property type="entry name" value="Phage_tail_attach_FII"/>
</dbReference>
<dbReference type="AlphaFoldDB" id="A0A853FDD5"/>
<accession>A0A853FDD5</accession>
<name>A0A853FDD5_9BURK</name>
<dbReference type="Proteomes" id="UP000580517">
    <property type="component" value="Unassembled WGS sequence"/>
</dbReference>
<reference evidence="1 2" key="1">
    <citation type="submission" date="2020-07" db="EMBL/GenBank/DDBJ databases">
        <title>Taxonomic revisions and descriptions of new bacterial species based on genomic comparisons in the high-G+C-content subgroup of the family Alcaligenaceae.</title>
        <authorList>
            <person name="Szabo A."/>
            <person name="Felfoldi T."/>
        </authorList>
    </citation>
    <scope>NUCLEOTIDE SEQUENCE [LARGE SCALE GENOMIC DNA]</scope>
    <source>
        <strain evidence="1 2">DSM 25264</strain>
    </source>
</reference>
<proteinExistence type="predicted"/>
<dbReference type="Pfam" id="PF05354">
    <property type="entry name" value="Phage_attach"/>
    <property type="match status" value="1"/>
</dbReference>
<dbReference type="GO" id="GO:0019068">
    <property type="term" value="P:virion assembly"/>
    <property type="evidence" value="ECO:0007669"/>
    <property type="project" value="InterPro"/>
</dbReference>
<dbReference type="EMBL" id="JACCEW010000008">
    <property type="protein sequence ID" value="NYT38874.1"/>
    <property type="molecule type" value="Genomic_DNA"/>
</dbReference>
<evidence type="ECO:0000313" key="1">
    <source>
        <dbReference type="EMBL" id="NYT38874.1"/>
    </source>
</evidence>
<dbReference type="RefSeq" id="WP_129971446.1">
    <property type="nucleotide sequence ID" value="NZ_JACCEW010000008.1"/>
</dbReference>
<gene>
    <name evidence="1" type="ORF">H0A68_18520</name>
</gene>
<dbReference type="OrthoDB" id="8656743at2"/>